<dbReference type="InterPro" id="IPR001451">
    <property type="entry name" value="Hexapep"/>
</dbReference>
<accession>A0A318KTE8</accession>
<protein>
    <submittedName>
        <fullName evidence="6">Maltose O-acetyltransferase</fullName>
    </submittedName>
</protein>
<keyword evidence="2 6" id="KW-0808">Transferase</keyword>
<dbReference type="EMBL" id="QJKH01000006">
    <property type="protein sequence ID" value="PXX78956.1"/>
    <property type="molecule type" value="Genomic_DNA"/>
</dbReference>
<reference evidence="6 7" key="1">
    <citation type="submission" date="2018-05" db="EMBL/GenBank/DDBJ databases">
        <title>Genomic Encyclopedia of Type Strains, Phase IV (KMG-IV): sequencing the most valuable type-strain genomes for metagenomic binning, comparative biology and taxonomic classification.</title>
        <authorList>
            <person name="Goeker M."/>
        </authorList>
    </citation>
    <scope>NUCLEOTIDE SEQUENCE [LARGE SCALE GENOMIC DNA]</scope>
    <source>
        <strain evidence="6 7">JC118</strain>
    </source>
</reference>
<dbReference type="InterPro" id="IPR024688">
    <property type="entry name" value="Mac_dom"/>
</dbReference>
<dbReference type="STRING" id="1034346.GCA_000313565_01129"/>
<dbReference type="GO" id="GO:0008374">
    <property type="term" value="F:O-acyltransferase activity"/>
    <property type="evidence" value="ECO:0007669"/>
    <property type="project" value="TreeGrafter"/>
</dbReference>
<evidence type="ECO:0000259" key="5">
    <source>
        <dbReference type="SMART" id="SM01266"/>
    </source>
</evidence>
<organism evidence="6 7">
    <name type="scientific">Dielma fastidiosa</name>
    <dbReference type="NCBI Taxonomy" id="1034346"/>
    <lineage>
        <taxon>Bacteria</taxon>
        <taxon>Bacillati</taxon>
        <taxon>Bacillota</taxon>
        <taxon>Erysipelotrichia</taxon>
        <taxon>Erysipelotrichales</taxon>
        <taxon>Erysipelotrichaceae</taxon>
        <taxon>Dielma</taxon>
    </lineage>
</organism>
<dbReference type="GO" id="GO:0016407">
    <property type="term" value="F:acetyltransferase activity"/>
    <property type="evidence" value="ECO:0007669"/>
    <property type="project" value="InterPro"/>
</dbReference>
<dbReference type="Proteomes" id="UP000247612">
    <property type="component" value="Unassembled WGS sequence"/>
</dbReference>
<dbReference type="PANTHER" id="PTHR23416:SF23">
    <property type="entry name" value="ACETYLTRANSFERASE C18B11.09C-RELATED"/>
    <property type="match status" value="1"/>
</dbReference>
<comment type="caution">
    <text evidence="6">The sequence shown here is derived from an EMBL/GenBank/DDBJ whole genome shotgun (WGS) entry which is preliminary data.</text>
</comment>
<sequence length="188" mass="20754">MIVMSEKAKMIHGEPYNPIDPMLVLERDRASRICARYNRKTYHEYDMRNRLMRKLINTNGNFWVKPPFHCDYGYNITLGQDVMINYGCVFLDVCPIVIKDKTLIGPNVQIYTACHATDPKQRLAGVEFGKSVTIGSNVWIGGGSVICPGVEIGDNTVIGAGSVVVKSIPANVMACGNPCVVKKSLSND</sequence>
<dbReference type="FunFam" id="2.160.10.10:FF:000025">
    <property type="entry name" value="Hexapeptide-repeat containing-acetyltransferase"/>
    <property type="match status" value="1"/>
</dbReference>
<dbReference type="SMART" id="SM01266">
    <property type="entry name" value="Mac"/>
    <property type="match status" value="1"/>
</dbReference>
<gene>
    <name evidence="6" type="ORF">DES51_10673</name>
</gene>
<evidence type="ECO:0000256" key="1">
    <source>
        <dbReference type="ARBA" id="ARBA00007274"/>
    </source>
</evidence>
<evidence type="ECO:0000256" key="3">
    <source>
        <dbReference type="ARBA" id="ARBA00022737"/>
    </source>
</evidence>
<dbReference type="PANTHER" id="PTHR23416">
    <property type="entry name" value="SIALIC ACID SYNTHASE-RELATED"/>
    <property type="match status" value="1"/>
</dbReference>
<dbReference type="SUPFAM" id="SSF51161">
    <property type="entry name" value="Trimeric LpxA-like enzymes"/>
    <property type="match status" value="1"/>
</dbReference>
<evidence type="ECO:0000256" key="2">
    <source>
        <dbReference type="ARBA" id="ARBA00022679"/>
    </source>
</evidence>
<dbReference type="CDD" id="cd03357">
    <property type="entry name" value="LbH_MAT_GAT"/>
    <property type="match status" value="1"/>
</dbReference>
<name>A0A318KTE8_9FIRM</name>
<feature type="domain" description="Maltose/galactoside acetyltransferase" evidence="5">
    <location>
        <begin position="7"/>
        <end position="61"/>
    </location>
</feature>
<keyword evidence="7" id="KW-1185">Reference proteome</keyword>
<dbReference type="InterPro" id="IPR018357">
    <property type="entry name" value="Hexapep_transf_CS"/>
</dbReference>
<keyword evidence="3" id="KW-0677">Repeat</keyword>
<dbReference type="Pfam" id="PF00132">
    <property type="entry name" value="Hexapep"/>
    <property type="match status" value="1"/>
</dbReference>
<evidence type="ECO:0000313" key="7">
    <source>
        <dbReference type="Proteomes" id="UP000247612"/>
    </source>
</evidence>
<dbReference type="Gene3D" id="2.160.10.10">
    <property type="entry name" value="Hexapeptide repeat proteins"/>
    <property type="match status" value="1"/>
</dbReference>
<comment type="similarity">
    <text evidence="1">Belongs to the transferase hexapeptide repeat family.</text>
</comment>
<keyword evidence="4" id="KW-0012">Acyltransferase</keyword>
<evidence type="ECO:0000313" key="6">
    <source>
        <dbReference type="EMBL" id="PXX78956.1"/>
    </source>
</evidence>
<dbReference type="Pfam" id="PF12464">
    <property type="entry name" value="Mac"/>
    <property type="match status" value="1"/>
</dbReference>
<dbReference type="AlphaFoldDB" id="A0A318KTE8"/>
<evidence type="ECO:0000256" key="4">
    <source>
        <dbReference type="ARBA" id="ARBA00023315"/>
    </source>
</evidence>
<proteinExistence type="inferred from homology"/>
<dbReference type="InterPro" id="IPR011004">
    <property type="entry name" value="Trimer_LpxA-like_sf"/>
</dbReference>
<dbReference type="InterPro" id="IPR051159">
    <property type="entry name" value="Hexapeptide_acetyltransf"/>
</dbReference>
<dbReference type="PROSITE" id="PS00101">
    <property type="entry name" value="HEXAPEP_TRANSFERASES"/>
    <property type="match status" value="1"/>
</dbReference>